<protein>
    <recommendedName>
        <fullName evidence="2">DUF2914 domain-containing protein</fullName>
    </recommendedName>
</protein>
<evidence type="ECO:0000313" key="3">
    <source>
        <dbReference type="EMBL" id="SVA38153.1"/>
    </source>
</evidence>
<reference evidence="3" key="1">
    <citation type="submission" date="2018-05" db="EMBL/GenBank/DDBJ databases">
        <authorList>
            <person name="Lanie J.A."/>
            <person name="Ng W.-L."/>
            <person name="Kazmierczak K.M."/>
            <person name="Andrzejewski T.M."/>
            <person name="Davidsen T.M."/>
            <person name="Wayne K.J."/>
            <person name="Tettelin H."/>
            <person name="Glass J.I."/>
            <person name="Rusch D."/>
            <person name="Podicherti R."/>
            <person name="Tsui H.-C.T."/>
            <person name="Winkler M.E."/>
        </authorList>
    </citation>
    <scope>NUCLEOTIDE SEQUENCE</scope>
</reference>
<dbReference type="Pfam" id="PF11141">
    <property type="entry name" value="DUF2914"/>
    <property type="match status" value="1"/>
</dbReference>
<dbReference type="InterPro" id="IPR022606">
    <property type="entry name" value="DUF2914"/>
</dbReference>
<organism evidence="3">
    <name type="scientific">marine metagenome</name>
    <dbReference type="NCBI Taxonomy" id="408172"/>
    <lineage>
        <taxon>unclassified sequences</taxon>
        <taxon>metagenomes</taxon>
        <taxon>ecological metagenomes</taxon>
    </lineage>
</organism>
<dbReference type="AlphaFoldDB" id="A0A381VFG9"/>
<sequence length="205" mass="23648">MKRTIIFILCFYCNALFAQNKSNLYSFSLKEVLAFKNRIKELETKDSLNNILIKKMEDRISVLKNELSEERIENARLIEKIPMVKKGKTQKNNINLGIELLNAFMCRRVENGTPSGMDTKFAPSQDKPIYCFSKLNNYYESSSAVYHLWYQGSELKAKVRIRLSTGNGRTGVSQRIITNEEAGYWRVEIATADQKVLQIISFEVV</sequence>
<name>A0A381VFG9_9ZZZZ</name>
<feature type="domain" description="DUF2914" evidence="2">
    <location>
        <begin position="144"/>
        <end position="204"/>
    </location>
</feature>
<proteinExistence type="predicted"/>
<gene>
    <name evidence="3" type="ORF">METZ01_LOCUS91007</name>
</gene>
<evidence type="ECO:0000259" key="2">
    <source>
        <dbReference type="Pfam" id="PF11141"/>
    </source>
</evidence>
<accession>A0A381VFG9</accession>
<keyword evidence="1" id="KW-0175">Coiled coil</keyword>
<feature type="coiled-coil region" evidence="1">
    <location>
        <begin position="53"/>
        <end position="80"/>
    </location>
</feature>
<evidence type="ECO:0000256" key="1">
    <source>
        <dbReference type="SAM" id="Coils"/>
    </source>
</evidence>
<dbReference type="EMBL" id="UINC01008479">
    <property type="protein sequence ID" value="SVA38153.1"/>
    <property type="molecule type" value="Genomic_DNA"/>
</dbReference>